<dbReference type="PANTHER" id="PTHR46060">
    <property type="entry name" value="MARINER MOS1 TRANSPOSASE-LIKE PROTEIN"/>
    <property type="match status" value="1"/>
</dbReference>
<dbReference type="PANTHER" id="PTHR46060:SF1">
    <property type="entry name" value="MARINER MOS1 TRANSPOSASE-LIKE PROTEIN"/>
    <property type="match status" value="1"/>
</dbReference>
<evidence type="ECO:0000313" key="2">
    <source>
        <dbReference type="Proteomes" id="UP000694865"/>
    </source>
</evidence>
<dbReference type="Proteomes" id="UP000694865">
    <property type="component" value="Unplaced"/>
</dbReference>
<dbReference type="Pfam" id="PF17906">
    <property type="entry name" value="HTH_48"/>
    <property type="match status" value="1"/>
</dbReference>
<dbReference type="RefSeq" id="XP_006815359.1">
    <property type="nucleotide sequence ID" value="XM_006815296.1"/>
</dbReference>
<dbReference type="InterPro" id="IPR041426">
    <property type="entry name" value="Mos1_HTH"/>
</dbReference>
<accession>A0ABM0M5R8</accession>
<feature type="domain" description="Mos1 transposase HTH" evidence="1">
    <location>
        <begin position="4"/>
        <end position="52"/>
    </location>
</feature>
<dbReference type="GeneID" id="102807136"/>
<proteinExistence type="predicted"/>
<evidence type="ECO:0000259" key="1">
    <source>
        <dbReference type="Pfam" id="PF17906"/>
    </source>
</evidence>
<protein>
    <submittedName>
        <fullName evidence="3">Uncharacterized protein LOC102807136</fullName>
    </submittedName>
</protein>
<dbReference type="InterPro" id="IPR052709">
    <property type="entry name" value="Transposase-MT_Hybrid"/>
</dbReference>
<name>A0ABM0M5R8_SACKO</name>
<reference evidence="3" key="1">
    <citation type="submission" date="2025-08" db="UniProtKB">
        <authorList>
            <consortium name="RefSeq"/>
        </authorList>
    </citation>
    <scope>IDENTIFICATION</scope>
    <source>
        <tissue evidence="3">Testes</tissue>
    </source>
</reference>
<organism evidence="2 3">
    <name type="scientific">Saccoglossus kowalevskii</name>
    <name type="common">Acorn worm</name>
    <dbReference type="NCBI Taxonomy" id="10224"/>
    <lineage>
        <taxon>Eukaryota</taxon>
        <taxon>Metazoa</taxon>
        <taxon>Hemichordata</taxon>
        <taxon>Enteropneusta</taxon>
        <taxon>Harrimaniidae</taxon>
        <taxon>Saccoglossus</taxon>
    </lineage>
</organism>
<dbReference type="Gene3D" id="1.10.10.1450">
    <property type="match status" value="1"/>
</dbReference>
<sequence length="111" mass="12787">MIQTEIRAVIKYLYEKGMTPKEIHEDMVTTLGEDSPSYSTIKNWVANFKRGKERTKDGRRFERPQSATTDNQVEAIHRMVMNDRRVTILHIGHSLGIIYGAAQNVLLNILE</sequence>
<gene>
    <name evidence="3" type="primary">LOC102807136</name>
</gene>
<evidence type="ECO:0000313" key="3">
    <source>
        <dbReference type="RefSeq" id="XP_006815359.1"/>
    </source>
</evidence>
<keyword evidence="2" id="KW-1185">Reference proteome</keyword>